<protein>
    <submittedName>
        <fullName evidence="1">Uncharacterized protein</fullName>
    </submittedName>
</protein>
<dbReference type="EMBL" id="UIGI01000002">
    <property type="protein sequence ID" value="SUY92946.1"/>
    <property type="molecule type" value="Genomic_DNA"/>
</dbReference>
<evidence type="ECO:0000313" key="2">
    <source>
        <dbReference type="Proteomes" id="UP000255528"/>
    </source>
</evidence>
<name>A0A381KR27_9ENTR</name>
<dbReference type="GO" id="GO:0007155">
    <property type="term" value="P:cell adhesion"/>
    <property type="evidence" value="ECO:0007669"/>
    <property type="project" value="InterPro"/>
</dbReference>
<proteinExistence type="predicted"/>
<reference evidence="1 2" key="1">
    <citation type="submission" date="2018-06" db="EMBL/GenBank/DDBJ databases">
        <authorList>
            <consortium name="Pathogen Informatics"/>
            <person name="Doyle S."/>
        </authorList>
    </citation>
    <scope>NUCLEOTIDE SEQUENCE [LARGE SCALE GENOMIC DNA]</scope>
    <source>
        <strain evidence="1 2">NCTC12119</strain>
    </source>
</reference>
<dbReference type="InterPro" id="IPR008966">
    <property type="entry name" value="Adhesion_dom_sf"/>
</dbReference>
<gene>
    <name evidence="1" type="ORF">NCTC12119_04976</name>
</gene>
<evidence type="ECO:0000313" key="1">
    <source>
        <dbReference type="EMBL" id="SUY92946.1"/>
    </source>
</evidence>
<dbReference type="GO" id="GO:0009289">
    <property type="term" value="C:pilus"/>
    <property type="evidence" value="ECO:0007669"/>
    <property type="project" value="InterPro"/>
</dbReference>
<dbReference type="Proteomes" id="UP000255528">
    <property type="component" value="Unassembled WGS sequence"/>
</dbReference>
<dbReference type="AlphaFoldDB" id="A0A381KR27"/>
<organism evidence="1 2">
    <name type="scientific">Buttiauxella agrestis</name>
    <dbReference type="NCBI Taxonomy" id="82977"/>
    <lineage>
        <taxon>Bacteria</taxon>
        <taxon>Pseudomonadati</taxon>
        <taxon>Pseudomonadota</taxon>
        <taxon>Gammaproteobacteria</taxon>
        <taxon>Enterobacterales</taxon>
        <taxon>Enterobacteriaceae</taxon>
        <taxon>Buttiauxella</taxon>
    </lineage>
</organism>
<dbReference type="SUPFAM" id="SSF49401">
    <property type="entry name" value="Bacterial adhesins"/>
    <property type="match status" value="1"/>
</dbReference>
<sequence length="101" mass="10580">MTTVTVTVTLTGSLEPDVPEHYINTGTTTHVAIEVMDVASTQAMSNGKTLTIGINTEHKTSLALKSRMITPNGKATSGSVIGLTQLLNKGAAITLERILSN</sequence>
<dbReference type="InterPro" id="IPR036937">
    <property type="entry name" value="Adhesion_dom_fimbrial_sf"/>
</dbReference>
<accession>A0A381KR27</accession>
<dbReference type="Gene3D" id="2.60.40.1090">
    <property type="entry name" value="Fimbrial-type adhesion domain"/>
    <property type="match status" value="1"/>
</dbReference>